<dbReference type="PANTHER" id="PTHR12854:SF12">
    <property type="entry name" value="POLYADENYLATE-BINDING PROTEIN INTERACTING PROTEIN"/>
    <property type="match status" value="1"/>
</dbReference>
<dbReference type="Proteomes" id="UP000836841">
    <property type="component" value="Chromosome 6"/>
</dbReference>
<feature type="compositionally biased region" description="Polar residues" evidence="1">
    <location>
        <begin position="170"/>
        <end position="180"/>
    </location>
</feature>
<name>A0AAU9SSI0_THLAR</name>
<proteinExistence type="predicted"/>
<accession>A0AAU9SSI0</accession>
<dbReference type="AlphaFoldDB" id="A0AAU9SSI0"/>
<feature type="region of interest" description="Disordered" evidence="1">
    <location>
        <begin position="80"/>
        <end position="111"/>
    </location>
</feature>
<reference evidence="2 3" key="1">
    <citation type="submission" date="2022-03" db="EMBL/GenBank/DDBJ databases">
        <authorList>
            <person name="Nunn A."/>
            <person name="Chopra R."/>
            <person name="Nunn A."/>
            <person name="Contreras Garrido A."/>
        </authorList>
    </citation>
    <scope>NUCLEOTIDE SEQUENCE [LARGE SCALE GENOMIC DNA]</scope>
</reference>
<evidence type="ECO:0000256" key="1">
    <source>
        <dbReference type="SAM" id="MobiDB-lite"/>
    </source>
</evidence>
<organism evidence="2 3">
    <name type="scientific">Thlaspi arvense</name>
    <name type="common">Field penny-cress</name>
    <dbReference type="NCBI Taxonomy" id="13288"/>
    <lineage>
        <taxon>Eukaryota</taxon>
        <taxon>Viridiplantae</taxon>
        <taxon>Streptophyta</taxon>
        <taxon>Embryophyta</taxon>
        <taxon>Tracheophyta</taxon>
        <taxon>Spermatophyta</taxon>
        <taxon>Magnoliopsida</taxon>
        <taxon>eudicotyledons</taxon>
        <taxon>Gunneridae</taxon>
        <taxon>Pentapetalae</taxon>
        <taxon>rosids</taxon>
        <taxon>malvids</taxon>
        <taxon>Brassicales</taxon>
        <taxon>Brassicaceae</taxon>
        <taxon>Thlaspideae</taxon>
        <taxon>Thlaspi</taxon>
    </lineage>
</organism>
<feature type="region of interest" description="Disordered" evidence="1">
    <location>
        <begin position="161"/>
        <end position="201"/>
    </location>
</feature>
<sequence length="466" mass="50530">MVNAKITKKGTSKSNVAIGKTVKTLVVTSSNIVQIVAEGVSVPTNVAGNVDGKNVVSAVGDSPSESRSCIANKSIKSGIERRGTNHRRNSAKLENHLENKVKSGKDQEPRSLLSSCTKDAMKDQGRRKKIGIAQNKQHPSLLNHQRQAGSRILKCGSEQSTDVHQEGNVDAQSTIGNSTSERVKPIEQEKNKPELPSNGFLETAERPLSPEFASALDENSEMSQGFVVSTNKLLPTQAATDPMKKTKDFKLNPGARIFSPSVTKRISSTPAGTTPVVANMGYVPLPSNTPMLPVPEALQPEIGMNLFLPHASSKFFPYTNLTNGVTGVGSHFPQHMVEPTINRAQPHRFTSQFHSVQATPPNLVMVGRSGQLMYVQPISQGAPHHSHLPARPLFAPQEQFQYPKHQHLIATGQAPMQIYPPQPFAASGHQPYAVMPTNIPVMQPPFPTNQPMPLPVPNGFFGTKFL</sequence>
<dbReference type="EMBL" id="OU466862">
    <property type="protein sequence ID" value="CAH2069923.1"/>
    <property type="molecule type" value="Genomic_DNA"/>
</dbReference>
<feature type="compositionally biased region" description="Basic and acidic residues" evidence="1">
    <location>
        <begin position="181"/>
        <end position="193"/>
    </location>
</feature>
<dbReference type="GO" id="GO:0034063">
    <property type="term" value="P:stress granule assembly"/>
    <property type="evidence" value="ECO:0007669"/>
    <property type="project" value="TreeGrafter"/>
</dbReference>
<keyword evidence="3" id="KW-1185">Reference proteome</keyword>
<protein>
    <submittedName>
        <fullName evidence="2">Uncharacterized protein</fullName>
    </submittedName>
</protein>
<dbReference type="PANTHER" id="PTHR12854">
    <property type="entry name" value="ATAXIN 2-RELATED"/>
    <property type="match status" value="1"/>
</dbReference>
<dbReference type="InterPro" id="IPR045117">
    <property type="entry name" value="ATXN2-like"/>
</dbReference>
<evidence type="ECO:0000313" key="3">
    <source>
        <dbReference type="Proteomes" id="UP000836841"/>
    </source>
</evidence>
<dbReference type="GO" id="GO:0003729">
    <property type="term" value="F:mRNA binding"/>
    <property type="evidence" value="ECO:0007669"/>
    <property type="project" value="TreeGrafter"/>
</dbReference>
<feature type="compositionally biased region" description="Basic and acidic residues" evidence="1">
    <location>
        <begin position="91"/>
        <end position="109"/>
    </location>
</feature>
<dbReference type="GO" id="GO:0010494">
    <property type="term" value="C:cytoplasmic stress granule"/>
    <property type="evidence" value="ECO:0007669"/>
    <property type="project" value="TreeGrafter"/>
</dbReference>
<gene>
    <name evidence="2" type="ORF">TAV2_LOCUS22027</name>
</gene>
<evidence type="ECO:0000313" key="2">
    <source>
        <dbReference type="EMBL" id="CAH2069923.1"/>
    </source>
</evidence>